<evidence type="ECO:0000256" key="1">
    <source>
        <dbReference type="ARBA" id="ARBA00023015"/>
    </source>
</evidence>
<accession>A0A516GSW8</accession>
<keyword evidence="2 4" id="KW-0238">DNA-binding</keyword>
<dbReference type="EMBL" id="CP041637">
    <property type="protein sequence ID" value="QDO94616.1"/>
    <property type="molecule type" value="Genomic_DNA"/>
</dbReference>
<dbReference type="AlphaFoldDB" id="A0A516GSW8"/>
<dbReference type="Pfam" id="PF00440">
    <property type="entry name" value="TetR_N"/>
    <property type="match status" value="1"/>
</dbReference>
<dbReference type="KEGG" id="fop:FNB79_11800"/>
<sequence length="187" mass="21596">MKHSEVRNRIIETASSLFYKNGYNSTGINEIISQAGIAKATLYSHFKSKDDICLAYLRFKDAKFIADIEMFTTSKPKGKTQILAIFDFLELFFQTNDFNGCWCIKTVSEIPKDNEIIRSEIQKQKNNFIQLITKLVTENLDKNKIEDVTSLSRKIYLLYESAVSESHLHQKKWPIQETKNLCSLLIA</sequence>
<dbReference type="PANTHER" id="PTHR47506">
    <property type="entry name" value="TRANSCRIPTIONAL REGULATORY PROTEIN"/>
    <property type="match status" value="1"/>
</dbReference>
<dbReference type="GO" id="GO:0003677">
    <property type="term" value="F:DNA binding"/>
    <property type="evidence" value="ECO:0007669"/>
    <property type="project" value="UniProtKB-UniRule"/>
</dbReference>
<evidence type="ECO:0000313" key="6">
    <source>
        <dbReference type="EMBL" id="QDO94616.1"/>
    </source>
</evidence>
<dbReference type="InterPro" id="IPR009057">
    <property type="entry name" value="Homeodomain-like_sf"/>
</dbReference>
<protein>
    <submittedName>
        <fullName evidence="6">TetR/AcrR family transcriptional regulator</fullName>
    </submittedName>
</protein>
<keyword evidence="1" id="KW-0805">Transcription regulation</keyword>
<dbReference type="SUPFAM" id="SSF48498">
    <property type="entry name" value="Tetracyclin repressor-like, C-terminal domain"/>
    <property type="match status" value="1"/>
</dbReference>
<feature type="DNA-binding region" description="H-T-H motif" evidence="4">
    <location>
        <begin position="27"/>
        <end position="46"/>
    </location>
</feature>
<evidence type="ECO:0000256" key="4">
    <source>
        <dbReference type="PROSITE-ProRule" id="PRU00335"/>
    </source>
</evidence>
<keyword evidence="3" id="KW-0804">Transcription</keyword>
<reference evidence="6 7" key="1">
    <citation type="submission" date="2019-07" db="EMBL/GenBank/DDBJ databases">
        <title>Genome sequencing for Formosa sp. PS13.</title>
        <authorList>
            <person name="Park S.-J."/>
        </authorList>
    </citation>
    <scope>NUCLEOTIDE SEQUENCE [LARGE SCALE GENOMIC DNA]</scope>
    <source>
        <strain evidence="6 7">PS13</strain>
    </source>
</reference>
<name>A0A516GSW8_9FLAO</name>
<dbReference type="PANTHER" id="PTHR47506:SF6">
    <property type="entry name" value="HTH-TYPE TRANSCRIPTIONAL REPRESSOR NEMR"/>
    <property type="match status" value="1"/>
</dbReference>
<gene>
    <name evidence="6" type="ORF">FNB79_11800</name>
</gene>
<dbReference type="Proteomes" id="UP000319209">
    <property type="component" value="Chromosome"/>
</dbReference>
<dbReference type="PRINTS" id="PR00455">
    <property type="entry name" value="HTHTETR"/>
</dbReference>
<dbReference type="OrthoDB" id="9787680at2"/>
<feature type="domain" description="HTH tetR-type" evidence="5">
    <location>
        <begin position="4"/>
        <end position="64"/>
    </location>
</feature>
<evidence type="ECO:0000313" key="7">
    <source>
        <dbReference type="Proteomes" id="UP000319209"/>
    </source>
</evidence>
<organism evidence="6 7">
    <name type="scientific">Formosa sediminum</name>
    <dbReference type="NCBI Taxonomy" id="2594004"/>
    <lineage>
        <taxon>Bacteria</taxon>
        <taxon>Pseudomonadati</taxon>
        <taxon>Bacteroidota</taxon>
        <taxon>Flavobacteriia</taxon>
        <taxon>Flavobacteriales</taxon>
        <taxon>Flavobacteriaceae</taxon>
        <taxon>Formosa</taxon>
    </lineage>
</organism>
<dbReference type="RefSeq" id="WP_143381500.1">
    <property type="nucleotide sequence ID" value="NZ_CP041637.1"/>
</dbReference>
<dbReference type="InterPro" id="IPR036271">
    <property type="entry name" value="Tet_transcr_reg_TetR-rel_C_sf"/>
</dbReference>
<dbReference type="InterPro" id="IPR001647">
    <property type="entry name" value="HTH_TetR"/>
</dbReference>
<evidence type="ECO:0000256" key="3">
    <source>
        <dbReference type="ARBA" id="ARBA00023163"/>
    </source>
</evidence>
<keyword evidence="7" id="KW-1185">Reference proteome</keyword>
<dbReference type="PROSITE" id="PS50977">
    <property type="entry name" value="HTH_TETR_2"/>
    <property type="match status" value="1"/>
</dbReference>
<dbReference type="SUPFAM" id="SSF46689">
    <property type="entry name" value="Homeodomain-like"/>
    <property type="match status" value="1"/>
</dbReference>
<evidence type="ECO:0000256" key="2">
    <source>
        <dbReference type="ARBA" id="ARBA00023125"/>
    </source>
</evidence>
<dbReference type="Gene3D" id="1.10.357.10">
    <property type="entry name" value="Tetracycline Repressor, domain 2"/>
    <property type="match status" value="1"/>
</dbReference>
<evidence type="ECO:0000259" key="5">
    <source>
        <dbReference type="PROSITE" id="PS50977"/>
    </source>
</evidence>
<proteinExistence type="predicted"/>